<keyword evidence="3" id="KW-1185">Reference proteome</keyword>
<evidence type="ECO:0000256" key="1">
    <source>
        <dbReference type="SAM" id="MobiDB-lite"/>
    </source>
</evidence>
<evidence type="ECO:0000313" key="2">
    <source>
        <dbReference type="EMBL" id="KAL2914499.1"/>
    </source>
</evidence>
<feature type="compositionally biased region" description="Low complexity" evidence="1">
    <location>
        <begin position="427"/>
        <end position="450"/>
    </location>
</feature>
<dbReference type="EMBL" id="JADGIZ020000033">
    <property type="protein sequence ID" value="KAL2914499.1"/>
    <property type="molecule type" value="Genomic_DNA"/>
</dbReference>
<dbReference type="Proteomes" id="UP001527925">
    <property type="component" value="Unassembled WGS sequence"/>
</dbReference>
<feature type="region of interest" description="Disordered" evidence="1">
    <location>
        <begin position="293"/>
        <end position="314"/>
    </location>
</feature>
<sequence length="503" mass="52777">MLLQPVHFDGGCGDAHEPGVPQLQMPLPLRPTKCPGSLCGLASSPPLYPDTPAQLQLAPSAWCDGILAHYASDFEAAADADAAAAAASPAAESAKTSEPPTPPMPTLVVLHEDVFPAAMPSSTIARMLANHAVPEHITAVAVMTNEPRPPSLVPHGLPPPPARDALHSQANAGSAADAAKSQRKVVFQRMDESEDDVASLFTSASEPAAAMVVVVPKSKAAVYFRRPDSVNDVRMRFVDGGSLGLEQLTRLLGIESERRVALKPLPAAADDSDQSDEDAPRCATVLGSLLAPSRSRASMRRKSAASLRRRAPTPDDLIMESLDSDDDTCVGVPDTPPLSSWLTGAGADSLHEIPASVLDAGTPRQYIGDLDIPDIDESCRDGKAARWARSRRVTTSSAEIAAAAALATATAPWHHKTARHQQERKGPATPACARSAPAAAAAGSSGRRLGNGVWSEMRNTILGHWWSAKGVSPAPAAQPVLSLAAANSAVARRRQRQRTPTVF</sequence>
<name>A0ABR4N4U8_9FUNG</name>
<organism evidence="2 3">
    <name type="scientific">Polyrhizophydium stewartii</name>
    <dbReference type="NCBI Taxonomy" id="2732419"/>
    <lineage>
        <taxon>Eukaryota</taxon>
        <taxon>Fungi</taxon>
        <taxon>Fungi incertae sedis</taxon>
        <taxon>Chytridiomycota</taxon>
        <taxon>Chytridiomycota incertae sedis</taxon>
        <taxon>Chytridiomycetes</taxon>
        <taxon>Rhizophydiales</taxon>
        <taxon>Rhizophydiales incertae sedis</taxon>
        <taxon>Polyrhizophydium</taxon>
    </lineage>
</organism>
<gene>
    <name evidence="2" type="ORF">HK105_206066</name>
</gene>
<comment type="caution">
    <text evidence="2">The sequence shown here is derived from an EMBL/GenBank/DDBJ whole genome shotgun (WGS) entry which is preliminary data.</text>
</comment>
<evidence type="ECO:0000313" key="3">
    <source>
        <dbReference type="Proteomes" id="UP001527925"/>
    </source>
</evidence>
<proteinExistence type="predicted"/>
<feature type="compositionally biased region" description="Basic residues" evidence="1">
    <location>
        <begin position="297"/>
        <end position="311"/>
    </location>
</feature>
<accession>A0ABR4N4U8</accession>
<feature type="region of interest" description="Disordered" evidence="1">
    <location>
        <begin position="410"/>
        <end position="450"/>
    </location>
</feature>
<protein>
    <submittedName>
        <fullName evidence="2">Uncharacterized protein</fullName>
    </submittedName>
</protein>
<reference evidence="2 3" key="1">
    <citation type="submission" date="2023-09" db="EMBL/GenBank/DDBJ databases">
        <title>Pangenome analysis of Batrachochytrium dendrobatidis and related Chytrids.</title>
        <authorList>
            <person name="Yacoub M.N."/>
            <person name="Stajich J.E."/>
            <person name="James T.Y."/>
        </authorList>
    </citation>
    <scope>NUCLEOTIDE SEQUENCE [LARGE SCALE GENOMIC DNA]</scope>
    <source>
        <strain evidence="2 3">JEL0888</strain>
    </source>
</reference>